<feature type="compositionally biased region" description="Polar residues" evidence="2">
    <location>
        <begin position="649"/>
        <end position="665"/>
    </location>
</feature>
<keyword evidence="3" id="KW-0732">Signal</keyword>
<keyword evidence="6" id="KW-1185">Reference proteome</keyword>
<feature type="chain" id="PRO_5040180293" description="Chitin-binding type-2 domain-containing protein" evidence="3">
    <location>
        <begin position="27"/>
        <end position="1077"/>
    </location>
</feature>
<dbReference type="AlphaFoldDB" id="A0A9Q0LYM1"/>
<feature type="compositionally biased region" description="Polar residues" evidence="2">
    <location>
        <begin position="785"/>
        <end position="809"/>
    </location>
</feature>
<feature type="compositionally biased region" description="Polar residues" evidence="2">
    <location>
        <begin position="113"/>
        <end position="123"/>
    </location>
</feature>
<evidence type="ECO:0000256" key="1">
    <source>
        <dbReference type="SAM" id="Coils"/>
    </source>
</evidence>
<dbReference type="Proteomes" id="UP001142055">
    <property type="component" value="Chromosome 4"/>
</dbReference>
<feature type="coiled-coil region" evidence="1">
    <location>
        <begin position="324"/>
        <end position="412"/>
    </location>
</feature>
<feature type="region of interest" description="Disordered" evidence="2">
    <location>
        <begin position="784"/>
        <end position="809"/>
    </location>
</feature>
<dbReference type="OMA" id="CPNGTIW"/>
<feature type="compositionally biased region" description="Polar residues" evidence="2">
    <location>
        <begin position="290"/>
        <end position="303"/>
    </location>
</feature>
<feature type="compositionally biased region" description="Polar residues" evidence="2">
    <location>
        <begin position="71"/>
        <end position="80"/>
    </location>
</feature>
<dbReference type="Gene3D" id="2.170.140.10">
    <property type="entry name" value="Chitin binding domain"/>
    <property type="match status" value="1"/>
</dbReference>
<keyword evidence="1" id="KW-0175">Coiled coil</keyword>
<evidence type="ECO:0000313" key="6">
    <source>
        <dbReference type="Proteomes" id="UP001142055"/>
    </source>
</evidence>
<feature type="compositionally biased region" description="Low complexity" evidence="2">
    <location>
        <begin position="896"/>
        <end position="905"/>
    </location>
</feature>
<dbReference type="Pfam" id="PF01607">
    <property type="entry name" value="CBM_14"/>
    <property type="match status" value="1"/>
</dbReference>
<feature type="coiled-coil region" evidence="1">
    <location>
        <begin position="453"/>
        <end position="644"/>
    </location>
</feature>
<feature type="region of interest" description="Disordered" evidence="2">
    <location>
        <begin position="886"/>
        <end position="905"/>
    </location>
</feature>
<feature type="region of interest" description="Disordered" evidence="2">
    <location>
        <begin position="649"/>
        <end position="708"/>
    </location>
</feature>
<dbReference type="PANTHER" id="PTHR22933">
    <property type="entry name" value="FI18007P1-RELATED"/>
    <property type="match status" value="1"/>
</dbReference>
<feature type="domain" description="Chitin-binding type-2" evidence="4">
    <location>
        <begin position="983"/>
        <end position="1042"/>
    </location>
</feature>
<name>A0A9Q0LYM1_BLOTA</name>
<gene>
    <name evidence="5" type="ORF">RDWZM_010018</name>
</gene>
<accession>A0A9Q0LYM1</accession>
<dbReference type="EMBL" id="JAPWDV010000004">
    <property type="protein sequence ID" value="KAJ6215518.1"/>
    <property type="molecule type" value="Genomic_DNA"/>
</dbReference>
<dbReference type="GO" id="GO:0008061">
    <property type="term" value="F:chitin binding"/>
    <property type="evidence" value="ECO:0007669"/>
    <property type="project" value="InterPro"/>
</dbReference>
<sequence>MMAFKRTSSLLIGFVLLLTIVNNINGQFIHIFEVQDENRAPKSDLFDPAQYKYVSPAQLQKQQDKLTFNQSVGVSQQQSLKPRPISSSSSSLAPAPTNRPLVTIGSDYRTPIPRSTSSHNSYSAGVRVPAPFGPNGPPVSIHHGLMPHEQLPPNLGSIHGNSGQFNPSTQSAAPSPIQPPTNVRLSTLNSVLHHSSPSSHSGSDQGIPSSLLNSFVQRTQQHQSHHPGNAAQPPYTANIANQYVTPAPIRSQIPLHQPPPPPPPPPSAPSHSSSSPPIGRSINGAIAQPQGLTFSPPSVTNKESLTDEDIRMIEEHNRKVRLFLQQRQSELAQEQDHLRQQKAAAEEAAALKAQQQEQAARAEQERLRRLREEQEAAIRAAEQDRIRRIKAEQEAASRAAAEQERIRRIKAEQEAAAVRAAAEAERIRRIKEEQEAAARAAAEADRIRRYRAEQEAAARAAAEQERIRRIKAEQEAAARAAEDARIRRIQAEQEAAAKAAAEQERLNRLKAEQEAAARAAAEADRIRRYRAEQEAAARAAAEQDRIRRIKAEQEQIRRLREEQESAARAAAEQDRIRRLQDERDRLNRIRAEQESSAIQSVNAEQERLRQLRAQQEAAARLAEAERERLTNLRAEQEIAAIRARYQTNPLPMSSNLTSPNLSYQPEPNLGVDEYGSTLFQRTPPSQHTQSQSQPTSSSSSSSSSNDQYGLVDSARLRAEKEALAEQERLLRFQASQQALAQQQAQEQARLRRLREQDDIHRRVAEEERAARDAAQTRMILRARQDQTQRIQSARSSDIPSSYNNYSTDDINRYPTSSISTNYTGSNNVSSNVPEFRSLNNVRTPEPRGYPYRNVPTNNIVEEHLPTSEAIQPPSISSDYVRRVRPESSNRNLNYGNETSSSSLSTNRLLATNSRYETNNSHSPRSVSDNSRTSSSSSSSSNTNPNYKAAKISLQELPPDLDADGIPGVAGKDYPKLTHIPKTSFNCGRQPLNGYYADTETACQVVHMCQAGGVQDSFLCPNGTIWNQEKFACQWWYEVSCATAPSFYALNNNLYKGKELNGKPIVLDSAGSTNSRRP</sequence>
<feature type="compositionally biased region" description="Pro residues" evidence="2">
    <location>
        <begin position="256"/>
        <end position="268"/>
    </location>
</feature>
<feature type="compositionally biased region" description="Polar residues" evidence="2">
    <location>
        <begin position="159"/>
        <end position="173"/>
    </location>
</feature>
<dbReference type="InterPro" id="IPR052976">
    <property type="entry name" value="Scoloptoxin-like"/>
</dbReference>
<dbReference type="GO" id="GO:0005576">
    <property type="term" value="C:extracellular region"/>
    <property type="evidence" value="ECO:0007669"/>
    <property type="project" value="InterPro"/>
</dbReference>
<comment type="caution">
    <text evidence="5">The sequence shown here is derived from an EMBL/GenBank/DDBJ whole genome shotgun (WGS) entry which is preliminary data.</text>
</comment>
<feature type="region of interest" description="Disordered" evidence="2">
    <location>
        <begin position="915"/>
        <end position="945"/>
    </location>
</feature>
<reference evidence="5" key="1">
    <citation type="submission" date="2022-12" db="EMBL/GenBank/DDBJ databases">
        <title>Genome assemblies of Blomia tropicalis.</title>
        <authorList>
            <person name="Cui Y."/>
        </authorList>
    </citation>
    <scope>NUCLEOTIDE SEQUENCE</scope>
    <source>
        <tissue evidence="5">Adult mites</tissue>
    </source>
</reference>
<feature type="region of interest" description="Disordered" evidence="2">
    <location>
        <begin position="250"/>
        <end position="304"/>
    </location>
</feature>
<evidence type="ECO:0000256" key="3">
    <source>
        <dbReference type="SAM" id="SignalP"/>
    </source>
</evidence>
<dbReference type="PANTHER" id="PTHR22933:SF31">
    <property type="entry name" value="FI18007P1"/>
    <property type="match status" value="1"/>
</dbReference>
<evidence type="ECO:0000313" key="5">
    <source>
        <dbReference type="EMBL" id="KAJ6215518.1"/>
    </source>
</evidence>
<organism evidence="5 6">
    <name type="scientific">Blomia tropicalis</name>
    <name type="common">Mite</name>
    <dbReference type="NCBI Taxonomy" id="40697"/>
    <lineage>
        <taxon>Eukaryota</taxon>
        <taxon>Metazoa</taxon>
        <taxon>Ecdysozoa</taxon>
        <taxon>Arthropoda</taxon>
        <taxon>Chelicerata</taxon>
        <taxon>Arachnida</taxon>
        <taxon>Acari</taxon>
        <taxon>Acariformes</taxon>
        <taxon>Sarcoptiformes</taxon>
        <taxon>Astigmata</taxon>
        <taxon>Glycyphagoidea</taxon>
        <taxon>Echimyopodidae</taxon>
        <taxon>Blomia</taxon>
    </lineage>
</organism>
<dbReference type="InterPro" id="IPR002557">
    <property type="entry name" value="Chitin-bd_dom"/>
</dbReference>
<evidence type="ECO:0000259" key="4">
    <source>
        <dbReference type="PROSITE" id="PS50940"/>
    </source>
</evidence>
<proteinExistence type="predicted"/>
<protein>
    <recommendedName>
        <fullName evidence="4">Chitin-binding type-2 domain-containing protein</fullName>
    </recommendedName>
</protein>
<feature type="region of interest" description="Disordered" evidence="2">
    <location>
        <begin position="71"/>
        <end position="183"/>
    </location>
</feature>
<feature type="signal peptide" evidence="3">
    <location>
        <begin position="1"/>
        <end position="26"/>
    </location>
</feature>
<evidence type="ECO:0000256" key="2">
    <source>
        <dbReference type="SAM" id="MobiDB-lite"/>
    </source>
</evidence>
<feature type="compositionally biased region" description="Low complexity" evidence="2">
    <location>
        <begin position="682"/>
        <end position="704"/>
    </location>
</feature>
<dbReference type="InterPro" id="IPR036508">
    <property type="entry name" value="Chitin-bd_dom_sf"/>
</dbReference>
<feature type="compositionally biased region" description="Low complexity" evidence="2">
    <location>
        <begin position="922"/>
        <end position="945"/>
    </location>
</feature>
<feature type="region of interest" description="Disordered" evidence="2">
    <location>
        <begin position="821"/>
        <end position="854"/>
    </location>
</feature>
<dbReference type="PROSITE" id="PS50940">
    <property type="entry name" value="CHIT_BIND_II"/>
    <property type="match status" value="1"/>
</dbReference>
<feature type="compositionally biased region" description="Polar residues" evidence="2">
    <location>
        <begin position="821"/>
        <end position="842"/>
    </location>
</feature>
<dbReference type="SUPFAM" id="SSF57625">
    <property type="entry name" value="Invertebrate chitin-binding proteins"/>
    <property type="match status" value="1"/>
</dbReference>